<dbReference type="AlphaFoldDB" id="A0A508A423"/>
<dbReference type="GO" id="GO:0005886">
    <property type="term" value="C:plasma membrane"/>
    <property type="evidence" value="ECO:0007669"/>
    <property type="project" value="UniProtKB-SubCell"/>
</dbReference>
<dbReference type="InterPro" id="IPR003661">
    <property type="entry name" value="HisK_dim/P_dom"/>
</dbReference>
<evidence type="ECO:0000256" key="3">
    <source>
        <dbReference type="ARBA" id="ARBA00012438"/>
    </source>
</evidence>
<evidence type="ECO:0000256" key="13">
    <source>
        <dbReference type="ARBA" id="ARBA00023136"/>
    </source>
</evidence>
<protein>
    <recommendedName>
        <fullName evidence="3">histidine kinase</fullName>
        <ecNumber evidence="3">2.7.13.3</ecNumber>
    </recommendedName>
</protein>
<dbReference type="EMBL" id="VIAR01000001">
    <property type="protein sequence ID" value="TQD40612.1"/>
    <property type="molecule type" value="Genomic_DNA"/>
</dbReference>
<evidence type="ECO:0000256" key="7">
    <source>
        <dbReference type="ARBA" id="ARBA00022692"/>
    </source>
</evidence>
<dbReference type="CDD" id="cd00075">
    <property type="entry name" value="HATPase"/>
    <property type="match status" value="1"/>
</dbReference>
<evidence type="ECO:0000256" key="11">
    <source>
        <dbReference type="ARBA" id="ARBA00022989"/>
    </source>
</evidence>
<dbReference type="Proteomes" id="UP000317169">
    <property type="component" value="Unassembled WGS sequence"/>
</dbReference>
<evidence type="ECO:0000256" key="5">
    <source>
        <dbReference type="ARBA" id="ARBA00022553"/>
    </source>
</evidence>
<evidence type="ECO:0000256" key="10">
    <source>
        <dbReference type="ARBA" id="ARBA00022840"/>
    </source>
</evidence>
<dbReference type="InterPro" id="IPR036097">
    <property type="entry name" value="HisK_dim/P_sf"/>
</dbReference>
<evidence type="ECO:0000256" key="9">
    <source>
        <dbReference type="ARBA" id="ARBA00022777"/>
    </source>
</evidence>
<reference evidence="16 17" key="1">
    <citation type="submission" date="2019-06" db="EMBL/GenBank/DDBJ databases">
        <title>Flavibacter putida gen. nov., sp. nov., a novel marine bacterium of the family Flavobacteriaceae isolated from coastal seawater.</title>
        <authorList>
            <person name="Feng X."/>
        </authorList>
    </citation>
    <scope>NUCLEOTIDE SEQUENCE [LARGE SCALE GENOMIC DNA]</scope>
    <source>
        <strain evidence="16 17">PLHSN227</strain>
    </source>
</reference>
<dbReference type="GO" id="GO:0005524">
    <property type="term" value="F:ATP binding"/>
    <property type="evidence" value="ECO:0007669"/>
    <property type="project" value="UniProtKB-KW"/>
</dbReference>
<evidence type="ECO:0000256" key="14">
    <source>
        <dbReference type="SAM" id="Phobius"/>
    </source>
</evidence>
<keyword evidence="6" id="KW-0808">Transferase</keyword>
<evidence type="ECO:0000256" key="4">
    <source>
        <dbReference type="ARBA" id="ARBA00022475"/>
    </source>
</evidence>
<comment type="subcellular location">
    <subcellularLocation>
        <location evidence="2">Cell membrane</location>
        <topology evidence="2">Multi-pass membrane protein</topology>
    </subcellularLocation>
</comment>
<dbReference type="Gene3D" id="3.30.565.10">
    <property type="entry name" value="Histidine kinase-like ATPase, C-terminal domain"/>
    <property type="match status" value="1"/>
</dbReference>
<dbReference type="GO" id="GO:0000155">
    <property type="term" value="F:phosphorelay sensor kinase activity"/>
    <property type="evidence" value="ECO:0007669"/>
    <property type="project" value="InterPro"/>
</dbReference>
<evidence type="ECO:0000256" key="2">
    <source>
        <dbReference type="ARBA" id="ARBA00004651"/>
    </source>
</evidence>
<name>A0A508A423_9FLAO</name>
<dbReference type="SMART" id="SM00388">
    <property type="entry name" value="HisKA"/>
    <property type="match status" value="1"/>
</dbReference>
<keyword evidence="5" id="KW-0597">Phosphoprotein</keyword>
<dbReference type="OrthoDB" id="1522504at2"/>
<dbReference type="InterPro" id="IPR005467">
    <property type="entry name" value="His_kinase_dom"/>
</dbReference>
<dbReference type="EC" id="2.7.13.3" evidence="3"/>
<dbReference type="RefSeq" id="WP_141420343.1">
    <property type="nucleotide sequence ID" value="NZ_VIAR01000001.1"/>
</dbReference>
<evidence type="ECO:0000313" key="16">
    <source>
        <dbReference type="EMBL" id="TQD40612.1"/>
    </source>
</evidence>
<dbReference type="InterPro" id="IPR036890">
    <property type="entry name" value="HATPase_C_sf"/>
</dbReference>
<sequence length="426" mass="49126">MKLHNQSLIYLTFAFFVIIGVWSFVFYIDLKDEIRDSIDDGLDNNRLLLLQQIEKDSSLLQQEDFGGNNFSVKQISRKNALAQKDVLKDTMMYRLNEDDLEPVRILHTSFGHQGKYYHLKIISSLVEEDDLIEDAFYNILLLFIVLVLSTFIINNFVLKRLWNPFYDLLGQISRYKLDKDAHAIKSKTNTKEFLALQKAANKLLLHSKETYRAQKEFTENAAHELQTPLAIMANKLELLLESENLNAAQSKQIAEILQTLNRLNHLNKALLLLAKIENKQYNQEEAITINKVIDKVLNDFEDFISYKNLAVKRDYEQDITWHLDKHLAYVLCSNLIKNALFHSSENAEICIQSKQDKLSICNTGSAKALDASVIFNRFTKGANQPKSTGIGLAVAKAICDYYTLQLTYTYLPEKNWHCFEISRAQV</sequence>
<evidence type="ECO:0000256" key="1">
    <source>
        <dbReference type="ARBA" id="ARBA00000085"/>
    </source>
</evidence>
<dbReference type="InterPro" id="IPR050398">
    <property type="entry name" value="HssS/ArlS-like"/>
</dbReference>
<dbReference type="Pfam" id="PF00512">
    <property type="entry name" value="HisKA"/>
    <property type="match status" value="1"/>
</dbReference>
<evidence type="ECO:0000259" key="15">
    <source>
        <dbReference type="PROSITE" id="PS50109"/>
    </source>
</evidence>
<keyword evidence="9 16" id="KW-0418">Kinase</keyword>
<keyword evidence="10" id="KW-0067">ATP-binding</keyword>
<feature type="transmembrane region" description="Helical" evidence="14">
    <location>
        <begin position="7"/>
        <end position="28"/>
    </location>
</feature>
<evidence type="ECO:0000256" key="6">
    <source>
        <dbReference type="ARBA" id="ARBA00022679"/>
    </source>
</evidence>
<organism evidence="16 17">
    <name type="scientific">Haloflavibacter putidus</name>
    <dbReference type="NCBI Taxonomy" id="2576776"/>
    <lineage>
        <taxon>Bacteria</taxon>
        <taxon>Pseudomonadati</taxon>
        <taxon>Bacteroidota</taxon>
        <taxon>Flavobacteriia</taxon>
        <taxon>Flavobacteriales</taxon>
        <taxon>Flavobacteriaceae</taxon>
        <taxon>Haloflavibacter</taxon>
    </lineage>
</organism>
<gene>
    <name evidence="16" type="ORF">FKR84_01140</name>
</gene>
<keyword evidence="7 14" id="KW-0812">Transmembrane</keyword>
<keyword evidence="12" id="KW-0902">Two-component regulatory system</keyword>
<evidence type="ECO:0000256" key="12">
    <source>
        <dbReference type="ARBA" id="ARBA00023012"/>
    </source>
</evidence>
<keyword evidence="8" id="KW-0547">Nucleotide-binding</keyword>
<dbReference type="Gene3D" id="1.10.287.130">
    <property type="match status" value="1"/>
</dbReference>
<dbReference type="PANTHER" id="PTHR45528:SF1">
    <property type="entry name" value="SENSOR HISTIDINE KINASE CPXA"/>
    <property type="match status" value="1"/>
</dbReference>
<keyword evidence="13 14" id="KW-0472">Membrane</keyword>
<feature type="transmembrane region" description="Helical" evidence="14">
    <location>
        <begin position="135"/>
        <end position="158"/>
    </location>
</feature>
<feature type="domain" description="Histidine kinase" evidence="15">
    <location>
        <begin position="220"/>
        <end position="398"/>
    </location>
</feature>
<evidence type="ECO:0000313" key="17">
    <source>
        <dbReference type="Proteomes" id="UP000317169"/>
    </source>
</evidence>
<accession>A0A508A423</accession>
<comment type="catalytic activity">
    <reaction evidence="1">
        <text>ATP + protein L-histidine = ADP + protein N-phospho-L-histidine.</text>
        <dbReference type="EC" id="2.7.13.3"/>
    </reaction>
</comment>
<proteinExistence type="predicted"/>
<comment type="caution">
    <text evidence="16">The sequence shown here is derived from an EMBL/GenBank/DDBJ whole genome shotgun (WGS) entry which is preliminary data.</text>
</comment>
<keyword evidence="4" id="KW-1003">Cell membrane</keyword>
<keyword evidence="11 14" id="KW-1133">Transmembrane helix</keyword>
<dbReference type="PANTHER" id="PTHR45528">
    <property type="entry name" value="SENSOR HISTIDINE KINASE CPXA"/>
    <property type="match status" value="1"/>
</dbReference>
<evidence type="ECO:0000256" key="8">
    <source>
        <dbReference type="ARBA" id="ARBA00022741"/>
    </source>
</evidence>
<dbReference type="SUPFAM" id="SSF55874">
    <property type="entry name" value="ATPase domain of HSP90 chaperone/DNA topoisomerase II/histidine kinase"/>
    <property type="match status" value="1"/>
</dbReference>
<dbReference type="PROSITE" id="PS50109">
    <property type="entry name" value="HIS_KIN"/>
    <property type="match status" value="1"/>
</dbReference>
<keyword evidence="17" id="KW-1185">Reference proteome</keyword>
<dbReference type="SUPFAM" id="SSF47384">
    <property type="entry name" value="Homodimeric domain of signal transducing histidine kinase"/>
    <property type="match status" value="1"/>
</dbReference>